<dbReference type="EMBL" id="QGKX02001521">
    <property type="protein sequence ID" value="KAF3507117.1"/>
    <property type="molecule type" value="Genomic_DNA"/>
</dbReference>
<name>A0A8S9P1H3_BRACR</name>
<sequence length="126" mass="13682">MDGVTDDRLLDREVNRTPHDDDCVETCGVVGRLGDASDKGKGKETRPDIHGIQFSNGGRIELITTVVEAEEEFAVGTDQGIDPISNPKSLSALPRVAPDEQYQFIVDVCSSHVDQLLAGNSFELKL</sequence>
<gene>
    <name evidence="1" type="ORF">F2Q69_00006206</name>
</gene>
<proteinExistence type="predicted"/>
<protein>
    <submittedName>
        <fullName evidence="1">Uncharacterized protein</fullName>
    </submittedName>
</protein>
<reference evidence="1" key="1">
    <citation type="submission" date="2019-12" db="EMBL/GenBank/DDBJ databases">
        <title>Genome sequencing and annotation of Brassica cretica.</title>
        <authorList>
            <person name="Studholme D.J."/>
            <person name="Sarris P."/>
        </authorList>
    </citation>
    <scope>NUCLEOTIDE SEQUENCE</scope>
    <source>
        <strain evidence="1">PFS-109/04</strain>
        <tissue evidence="1">Leaf</tissue>
    </source>
</reference>
<accession>A0A8S9P1H3</accession>
<dbReference type="Proteomes" id="UP000712600">
    <property type="component" value="Unassembled WGS sequence"/>
</dbReference>
<dbReference type="AlphaFoldDB" id="A0A8S9P1H3"/>
<evidence type="ECO:0000313" key="2">
    <source>
        <dbReference type="Proteomes" id="UP000712600"/>
    </source>
</evidence>
<organism evidence="1 2">
    <name type="scientific">Brassica cretica</name>
    <name type="common">Mustard</name>
    <dbReference type="NCBI Taxonomy" id="69181"/>
    <lineage>
        <taxon>Eukaryota</taxon>
        <taxon>Viridiplantae</taxon>
        <taxon>Streptophyta</taxon>
        <taxon>Embryophyta</taxon>
        <taxon>Tracheophyta</taxon>
        <taxon>Spermatophyta</taxon>
        <taxon>Magnoliopsida</taxon>
        <taxon>eudicotyledons</taxon>
        <taxon>Gunneridae</taxon>
        <taxon>Pentapetalae</taxon>
        <taxon>rosids</taxon>
        <taxon>malvids</taxon>
        <taxon>Brassicales</taxon>
        <taxon>Brassicaceae</taxon>
        <taxon>Brassiceae</taxon>
        <taxon>Brassica</taxon>
    </lineage>
</organism>
<evidence type="ECO:0000313" key="1">
    <source>
        <dbReference type="EMBL" id="KAF3507117.1"/>
    </source>
</evidence>
<comment type="caution">
    <text evidence="1">The sequence shown here is derived from an EMBL/GenBank/DDBJ whole genome shotgun (WGS) entry which is preliminary data.</text>
</comment>